<accession>A0ACC0YJH5</accession>
<protein>
    <submittedName>
        <fullName evidence="1">Uncharacterized protein</fullName>
    </submittedName>
</protein>
<evidence type="ECO:0000313" key="2">
    <source>
        <dbReference type="Proteomes" id="UP001163603"/>
    </source>
</evidence>
<evidence type="ECO:0000313" key="1">
    <source>
        <dbReference type="EMBL" id="KAJ0037591.1"/>
    </source>
</evidence>
<reference evidence="2" key="1">
    <citation type="journal article" date="2023" name="G3 (Bethesda)">
        <title>Genome assembly and association tests identify interacting loci associated with vigor, precocity, and sex in interspecific pistachio rootstocks.</title>
        <authorList>
            <person name="Palmer W."/>
            <person name="Jacygrad E."/>
            <person name="Sagayaradj S."/>
            <person name="Cavanaugh K."/>
            <person name="Han R."/>
            <person name="Bertier L."/>
            <person name="Beede B."/>
            <person name="Kafkas S."/>
            <person name="Golino D."/>
            <person name="Preece J."/>
            <person name="Michelmore R."/>
        </authorList>
    </citation>
    <scope>NUCLEOTIDE SEQUENCE [LARGE SCALE GENOMIC DNA]</scope>
</reference>
<name>A0ACC0YJH5_9ROSI</name>
<dbReference type="Proteomes" id="UP001163603">
    <property type="component" value="Chromosome 6"/>
</dbReference>
<comment type="caution">
    <text evidence="1">The sequence shown here is derived from an EMBL/GenBank/DDBJ whole genome shotgun (WGS) entry which is preliminary data.</text>
</comment>
<proteinExistence type="predicted"/>
<gene>
    <name evidence="1" type="ORF">Pint_22571</name>
</gene>
<keyword evidence="2" id="KW-1185">Reference proteome</keyword>
<sequence length="29" mass="3305">MADECSLWMKMFVLASSLRDADWCCYTGA</sequence>
<organism evidence="1 2">
    <name type="scientific">Pistacia integerrima</name>
    <dbReference type="NCBI Taxonomy" id="434235"/>
    <lineage>
        <taxon>Eukaryota</taxon>
        <taxon>Viridiplantae</taxon>
        <taxon>Streptophyta</taxon>
        <taxon>Embryophyta</taxon>
        <taxon>Tracheophyta</taxon>
        <taxon>Spermatophyta</taxon>
        <taxon>Magnoliopsida</taxon>
        <taxon>eudicotyledons</taxon>
        <taxon>Gunneridae</taxon>
        <taxon>Pentapetalae</taxon>
        <taxon>rosids</taxon>
        <taxon>malvids</taxon>
        <taxon>Sapindales</taxon>
        <taxon>Anacardiaceae</taxon>
        <taxon>Pistacia</taxon>
    </lineage>
</organism>
<dbReference type="EMBL" id="CM047741">
    <property type="protein sequence ID" value="KAJ0037591.1"/>
    <property type="molecule type" value="Genomic_DNA"/>
</dbReference>